<feature type="compositionally biased region" description="Basic and acidic residues" evidence="1">
    <location>
        <begin position="432"/>
        <end position="455"/>
    </location>
</feature>
<gene>
    <name evidence="3" type="ORF">SAMN05216207_10084</name>
</gene>
<evidence type="ECO:0000256" key="2">
    <source>
        <dbReference type="SAM" id="Phobius"/>
    </source>
</evidence>
<sequence length="595" mass="59037">MAEREPRRRAAPRPPTGGGGNGLDRLRILLAATMGAVLTGYTLLVPVAALLAGSGGASVTADGALAVAVPMWLAAHQIPIAFDGRALGLLPLLPTMIVIVMVACFSAWAVRRLGGRVRHDAGAVVASQAGAAAAVAVLAGALLPKAMAVTAPWASLVGAGMIGGTAAGIGVIHACGLPAAWKRVLAGWPGAALAGVRVAATGLLLIGALVLTGALLLAATTATDAAARLGPGAGAALGVLALAVGYLPNALVGGLSWALGPGVSVGAASSGPLVAVPAPLPSFPLVAVLPVTSVPPGAPLVLLLPAAVGVLTGLACRRALPADAPTVERVTAPVTATTVVAIGASVLATVAGGALAGGPYDPVSFQGGGVLGAVLLLVGLPALLTCAGPELARYVPMGGADGRAASRRPRSSTVRDLVDRGRTTGAGGRVAADAHDTAGDARTDGSPRPPRDGRGSRATGRTKGTGDRTSGRRGADAQDLDAQDLDARDTDARETDARETEARETEGWESEARESEARESEARDTVDPDAAARDAEGPAAERRGTGSGDADGHHTGSRGAGGRAPRDRGAAVRDSADGDARDHDTRDRDTRDRDT</sequence>
<dbReference type="Pfam" id="PF19877">
    <property type="entry name" value="DUF6350"/>
    <property type="match status" value="1"/>
</dbReference>
<evidence type="ECO:0000313" key="4">
    <source>
        <dbReference type="Proteomes" id="UP000199614"/>
    </source>
</evidence>
<feature type="transmembrane region" description="Helical" evidence="2">
    <location>
        <begin position="368"/>
        <end position="387"/>
    </location>
</feature>
<dbReference type="Proteomes" id="UP000199614">
    <property type="component" value="Unassembled WGS sequence"/>
</dbReference>
<evidence type="ECO:0000256" key="1">
    <source>
        <dbReference type="SAM" id="MobiDB-lite"/>
    </source>
</evidence>
<feature type="transmembrane region" description="Helical" evidence="2">
    <location>
        <begin position="28"/>
        <end position="51"/>
    </location>
</feature>
<feature type="transmembrane region" description="Helical" evidence="2">
    <location>
        <begin position="155"/>
        <end position="181"/>
    </location>
</feature>
<name>A0A1I4W9N2_PSUAM</name>
<feature type="transmembrane region" description="Helical" evidence="2">
    <location>
        <begin position="193"/>
        <end position="217"/>
    </location>
</feature>
<keyword evidence="2" id="KW-0812">Transmembrane</keyword>
<evidence type="ECO:0000313" key="3">
    <source>
        <dbReference type="EMBL" id="SFN10175.1"/>
    </source>
</evidence>
<organism evidence="3 4">
    <name type="scientific">Pseudonocardia ammonioxydans</name>
    <dbReference type="NCBI Taxonomy" id="260086"/>
    <lineage>
        <taxon>Bacteria</taxon>
        <taxon>Bacillati</taxon>
        <taxon>Actinomycetota</taxon>
        <taxon>Actinomycetes</taxon>
        <taxon>Pseudonocardiales</taxon>
        <taxon>Pseudonocardiaceae</taxon>
        <taxon>Pseudonocardia</taxon>
    </lineage>
</organism>
<feature type="transmembrane region" description="Helical" evidence="2">
    <location>
        <begin position="87"/>
        <end position="109"/>
    </location>
</feature>
<feature type="transmembrane region" description="Helical" evidence="2">
    <location>
        <begin position="300"/>
        <end position="320"/>
    </location>
</feature>
<protein>
    <submittedName>
        <fullName evidence="3">Uncharacterized protein</fullName>
    </submittedName>
</protein>
<dbReference type="EMBL" id="FOUY01000008">
    <property type="protein sequence ID" value="SFN10175.1"/>
    <property type="molecule type" value="Genomic_DNA"/>
</dbReference>
<reference evidence="3 4" key="1">
    <citation type="submission" date="2016-10" db="EMBL/GenBank/DDBJ databases">
        <authorList>
            <person name="de Groot N.N."/>
        </authorList>
    </citation>
    <scope>NUCLEOTIDE SEQUENCE [LARGE SCALE GENOMIC DNA]</scope>
    <source>
        <strain evidence="3 4">CGMCC 4.1877</strain>
    </source>
</reference>
<keyword evidence="4" id="KW-1185">Reference proteome</keyword>
<dbReference type="InterPro" id="IPR045931">
    <property type="entry name" value="DUF6350"/>
</dbReference>
<feature type="region of interest" description="Disordered" evidence="1">
    <location>
        <begin position="398"/>
        <end position="595"/>
    </location>
</feature>
<feature type="compositionally biased region" description="Basic and acidic residues" evidence="1">
    <location>
        <begin position="564"/>
        <end position="595"/>
    </location>
</feature>
<proteinExistence type="predicted"/>
<keyword evidence="2" id="KW-1133">Transmembrane helix</keyword>
<keyword evidence="2" id="KW-0472">Membrane</keyword>
<feature type="transmembrane region" description="Helical" evidence="2">
    <location>
        <begin position="332"/>
        <end position="356"/>
    </location>
</feature>
<feature type="compositionally biased region" description="Basic and acidic residues" evidence="1">
    <location>
        <begin position="464"/>
        <end position="476"/>
    </location>
</feature>
<dbReference type="AlphaFoldDB" id="A0A1I4W9N2"/>
<feature type="transmembrane region" description="Helical" evidence="2">
    <location>
        <begin position="229"/>
        <end position="247"/>
    </location>
</feature>
<accession>A0A1I4W9N2</accession>
<feature type="compositionally biased region" description="Basic and acidic residues" evidence="1">
    <location>
        <begin position="485"/>
        <end position="554"/>
    </location>
</feature>
<feature type="region of interest" description="Disordered" evidence="1">
    <location>
        <begin position="1"/>
        <end position="20"/>
    </location>
</feature>
<dbReference type="STRING" id="260086.SAMN05216207_10084"/>
<feature type="transmembrane region" description="Helical" evidence="2">
    <location>
        <begin position="121"/>
        <end position="143"/>
    </location>
</feature>